<protein>
    <submittedName>
        <fullName evidence="1">Uncharacterized protein</fullName>
    </submittedName>
</protein>
<reference evidence="1" key="1">
    <citation type="submission" date="2014-09" db="EMBL/GenBank/DDBJ databases">
        <authorList>
            <person name="Magalhaes I.L.F."/>
            <person name="Oliveira U."/>
            <person name="Santos F.R."/>
            <person name="Vidigal T.H.D.A."/>
            <person name="Brescovit A.D."/>
            <person name="Santos A.J."/>
        </authorList>
    </citation>
    <scope>NUCLEOTIDE SEQUENCE</scope>
    <source>
        <tissue evidence="1">Shoot tissue taken approximately 20 cm above the soil surface</tissue>
    </source>
</reference>
<organism evidence="1">
    <name type="scientific">Arundo donax</name>
    <name type="common">Giant reed</name>
    <name type="synonym">Donax arundinaceus</name>
    <dbReference type="NCBI Taxonomy" id="35708"/>
    <lineage>
        <taxon>Eukaryota</taxon>
        <taxon>Viridiplantae</taxon>
        <taxon>Streptophyta</taxon>
        <taxon>Embryophyta</taxon>
        <taxon>Tracheophyta</taxon>
        <taxon>Spermatophyta</taxon>
        <taxon>Magnoliopsida</taxon>
        <taxon>Liliopsida</taxon>
        <taxon>Poales</taxon>
        <taxon>Poaceae</taxon>
        <taxon>PACMAD clade</taxon>
        <taxon>Arundinoideae</taxon>
        <taxon>Arundineae</taxon>
        <taxon>Arundo</taxon>
    </lineage>
</organism>
<accession>A0A0A9CM32</accession>
<dbReference type="EMBL" id="GBRH01223435">
    <property type="protein sequence ID" value="JAD74460.1"/>
    <property type="molecule type" value="Transcribed_RNA"/>
</dbReference>
<reference evidence="1" key="2">
    <citation type="journal article" date="2015" name="Data Brief">
        <title>Shoot transcriptome of the giant reed, Arundo donax.</title>
        <authorList>
            <person name="Barrero R.A."/>
            <person name="Guerrero F.D."/>
            <person name="Moolhuijzen P."/>
            <person name="Goolsby J.A."/>
            <person name="Tidwell J."/>
            <person name="Bellgard S.E."/>
            <person name="Bellgard M.I."/>
        </authorList>
    </citation>
    <scope>NUCLEOTIDE SEQUENCE</scope>
    <source>
        <tissue evidence="1">Shoot tissue taken approximately 20 cm above the soil surface</tissue>
    </source>
</reference>
<name>A0A0A9CM32_ARUDO</name>
<sequence>MQLSNMQVCVPIQSESNFILKISFAIGKKLRCPFLAAMCISPGIRACMPYINWPNMDCMPALYSLSIQSDPKPC</sequence>
<evidence type="ECO:0000313" key="1">
    <source>
        <dbReference type="EMBL" id="JAD74460.1"/>
    </source>
</evidence>
<proteinExistence type="predicted"/>
<dbReference type="AlphaFoldDB" id="A0A0A9CM32"/>